<evidence type="ECO:0008006" key="2">
    <source>
        <dbReference type="Google" id="ProtNLM"/>
    </source>
</evidence>
<sequence length="132" mass="14605">MLTPKQESFAQAIASGMTQADAYRHAYDVGADTKPETIWKRASELMEEGEVSGRVQELKEQLSKKALWTREMSVKALMTAYKDGNPSVKVSAVKELNAMHGFNAPTKTEITVSQKSVDEMTDEELAHTIQNG</sequence>
<dbReference type="EMBL" id="LR796835">
    <property type="protein sequence ID" value="CAB4168888.1"/>
    <property type="molecule type" value="Genomic_DNA"/>
</dbReference>
<name>A0A6J5PI92_9CAUD</name>
<reference evidence="1" key="1">
    <citation type="submission" date="2020-04" db="EMBL/GenBank/DDBJ databases">
        <authorList>
            <person name="Chiriac C."/>
            <person name="Salcher M."/>
            <person name="Ghai R."/>
            <person name="Kavagutti S V."/>
        </authorList>
    </citation>
    <scope>NUCLEOTIDE SEQUENCE</scope>
</reference>
<gene>
    <name evidence="1" type="ORF">UFOVP581_13</name>
</gene>
<protein>
    <recommendedName>
        <fullName evidence="2">Terminase small subunit</fullName>
    </recommendedName>
</protein>
<organism evidence="1">
    <name type="scientific">uncultured Caudovirales phage</name>
    <dbReference type="NCBI Taxonomy" id="2100421"/>
    <lineage>
        <taxon>Viruses</taxon>
        <taxon>Duplodnaviria</taxon>
        <taxon>Heunggongvirae</taxon>
        <taxon>Uroviricota</taxon>
        <taxon>Caudoviricetes</taxon>
        <taxon>Peduoviridae</taxon>
        <taxon>Maltschvirus</taxon>
        <taxon>Maltschvirus maltsch</taxon>
    </lineage>
</organism>
<dbReference type="InterPro" id="IPR038713">
    <property type="entry name" value="Terminase_Gp1_N_sf"/>
</dbReference>
<proteinExistence type="predicted"/>
<evidence type="ECO:0000313" key="1">
    <source>
        <dbReference type="EMBL" id="CAB4168888.1"/>
    </source>
</evidence>
<accession>A0A6J5PI92</accession>
<dbReference type="Gene3D" id="1.10.10.1400">
    <property type="entry name" value="Terminase, small subunit, N-terminal DNA-binding domain, HTH motif"/>
    <property type="match status" value="1"/>
</dbReference>